<proteinExistence type="predicted"/>
<dbReference type="STRING" id="4795.A0A225WAU1"/>
<keyword evidence="3" id="KW-1185">Reference proteome</keyword>
<organism evidence="2 3">
    <name type="scientific">Phytophthora megakarya</name>
    <dbReference type="NCBI Taxonomy" id="4795"/>
    <lineage>
        <taxon>Eukaryota</taxon>
        <taxon>Sar</taxon>
        <taxon>Stramenopiles</taxon>
        <taxon>Oomycota</taxon>
        <taxon>Peronosporomycetes</taxon>
        <taxon>Peronosporales</taxon>
        <taxon>Peronosporaceae</taxon>
        <taxon>Phytophthora</taxon>
    </lineage>
</organism>
<reference evidence="3" key="1">
    <citation type="submission" date="2017-03" db="EMBL/GenBank/DDBJ databases">
        <title>Phytopthora megakarya and P. palmivora, two closely related causual agents of cacao black pod achieved similar genome size and gene model numbers by different mechanisms.</title>
        <authorList>
            <person name="Ali S."/>
            <person name="Shao J."/>
            <person name="Larry D.J."/>
            <person name="Kronmiller B."/>
            <person name="Shen D."/>
            <person name="Strem M.D."/>
            <person name="Melnick R.L."/>
            <person name="Guiltinan M.J."/>
            <person name="Tyler B.M."/>
            <person name="Meinhardt L.W."/>
            <person name="Bailey B.A."/>
        </authorList>
    </citation>
    <scope>NUCLEOTIDE SEQUENCE [LARGE SCALE GENOMIC DNA]</scope>
    <source>
        <strain evidence="3">zdho120</strain>
    </source>
</reference>
<feature type="compositionally biased region" description="Polar residues" evidence="1">
    <location>
        <begin position="238"/>
        <end position="253"/>
    </location>
</feature>
<evidence type="ECO:0000313" key="2">
    <source>
        <dbReference type="EMBL" id="OWZ14514.1"/>
    </source>
</evidence>
<feature type="region of interest" description="Disordered" evidence="1">
    <location>
        <begin position="185"/>
        <end position="273"/>
    </location>
</feature>
<evidence type="ECO:0000256" key="1">
    <source>
        <dbReference type="SAM" id="MobiDB-lite"/>
    </source>
</evidence>
<gene>
    <name evidence="2" type="ORF">PHMEG_00011997</name>
</gene>
<dbReference type="AlphaFoldDB" id="A0A225WAU1"/>
<dbReference type="OrthoDB" id="123301at2759"/>
<dbReference type="EMBL" id="NBNE01001321">
    <property type="protein sequence ID" value="OWZ14514.1"/>
    <property type="molecule type" value="Genomic_DNA"/>
</dbReference>
<sequence>MLDLSGTIRHMKSGVLPASRTSPLGCTNILPTHAVIPPKRGLQSNSFVVGVPGHCLAYRAETHVQAGYGCVENLMVFDGLSDRDFNDLAKLVGSQREVREWYFSLAQIMKACLNLLTTRREMASILMQFADTRFGRDSESRLESARQAIARLEGSKRNKDFSADKLMQFLHEGGGSIREAADKPYIMAPPFPCPMQEDSEESATEDEVAFSDDDGTNAKQEGKSEDKPPVPVARSKFSDQTTTPKNKSPSAKSVSGRPTKPSHRITKEMQVIEPETLHGTVKVQSRPLVYLGPVKRALRVFSDQKWSIEQV</sequence>
<comment type="caution">
    <text evidence="2">The sequence shown here is derived from an EMBL/GenBank/DDBJ whole genome shotgun (WGS) entry which is preliminary data.</text>
</comment>
<name>A0A225WAU1_9STRA</name>
<protein>
    <submittedName>
        <fullName evidence="2">Uncharacterized protein</fullName>
    </submittedName>
</protein>
<evidence type="ECO:0000313" key="3">
    <source>
        <dbReference type="Proteomes" id="UP000198211"/>
    </source>
</evidence>
<feature type="compositionally biased region" description="Acidic residues" evidence="1">
    <location>
        <begin position="197"/>
        <end position="215"/>
    </location>
</feature>
<accession>A0A225WAU1</accession>
<dbReference type="Proteomes" id="UP000198211">
    <property type="component" value="Unassembled WGS sequence"/>
</dbReference>